<dbReference type="SUPFAM" id="SSF51905">
    <property type="entry name" value="FAD/NAD(P)-binding domain"/>
    <property type="match status" value="1"/>
</dbReference>
<comment type="similarity">
    <text evidence="2 5">Belongs to the Rab GDI family.</text>
</comment>
<dbReference type="InterPro" id="IPR001738">
    <property type="entry name" value="Rab_escort"/>
</dbReference>
<dbReference type="GO" id="GO:0005096">
    <property type="term" value="F:GTPase activator activity"/>
    <property type="evidence" value="ECO:0007669"/>
    <property type="project" value="UniProtKB-UniRule"/>
</dbReference>
<comment type="function">
    <text evidence="5">Substrate-binding subunit of the Rab geranylgeranyltransferase (GGTase) complex. Binds unprenylated Rab proteins.</text>
</comment>
<keyword evidence="8" id="KW-1185">Reference proteome</keyword>
<evidence type="ECO:0000313" key="8">
    <source>
        <dbReference type="Proteomes" id="UP000249390"/>
    </source>
</evidence>
<reference evidence="7 8" key="1">
    <citation type="submission" date="2018-06" db="EMBL/GenBank/DDBJ databases">
        <title>The Genome of Cuscuta australis (Dodder) Provides Insight into the Evolution of Plant Parasitism.</title>
        <authorList>
            <person name="Liu H."/>
        </authorList>
    </citation>
    <scope>NUCLEOTIDE SEQUENCE [LARGE SCALE GENOMIC DNA]</scope>
    <source>
        <strain evidence="8">cv. Yunnan</strain>
        <tissue evidence="7">Vines</tissue>
    </source>
</reference>
<dbReference type="Proteomes" id="UP000249390">
    <property type="component" value="Unassembled WGS sequence"/>
</dbReference>
<evidence type="ECO:0000256" key="1">
    <source>
        <dbReference type="ARBA" id="ARBA00004496"/>
    </source>
</evidence>
<name>A0A328DP81_9ASTE</name>
<evidence type="ECO:0000256" key="5">
    <source>
        <dbReference type="PIRNR" id="PIRNR016550"/>
    </source>
</evidence>
<dbReference type="InterPro" id="IPR018203">
    <property type="entry name" value="GDP_dissociation_inhibitor"/>
</dbReference>
<comment type="subcellular location">
    <subcellularLocation>
        <location evidence="1 5">Cytoplasm</location>
    </subcellularLocation>
</comment>
<dbReference type="PIRSF" id="PIRSF016550">
    <property type="entry name" value="Rab_ger_ger_transf_A_euk"/>
    <property type="match status" value="1"/>
</dbReference>
<evidence type="ECO:0000256" key="6">
    <source>
        <dbReference type="SAM" id="MobiDB-lite"/>
    </source>
</evidence>
<dbReference type="PANTHER" id="PTHR11787">
    <property type="entry name" value="RAB GDP-DISSOCIATION INHIBITOR"/>
    <property type="match status" value="1"/>
</dbReference>
<dbReference type="Gene3D" id="3.50.50.60">
    <property type="entry name" value="FAD/NAD(P)-binding domain"/>
    <property type="match status" value="1"/>
</dbReference>
<dbReference type="PANTHER" id="PTHR11787:SF4">
    <property type="entry name" value="CHM, RAB ESCORT PROTEIN 1"/>
    <property type="match status" value="1"/>
</dbReference>
<proteinExistence type="inferred from homology"/>
<dbReference type="InterPro" id="IPR036188">
    <property type="entry name" value="FAD/NAD-bd_sf"/>
</dbReference>
<feature type="region of interest" description="Disordered" evidence="6">
    <location>
        <begin position="542"/>
        <end position="566"/>
    </location>
</feature>
<keyword evidence="4 5" id="KW-0963">Cytoplasm</keyword>
<dbReference type="GO" id="GO:0016192">
    <property type="term" value="P:vesicle-mediated transport"/>
    <property type="evidence" value="ECO:0007669"/>
    <property type="project" value="TreeGrafter"/>
</dbReference>
<evidence type="ECO:0000256" key="3">
    <source>
        <dbReference type="ARBA" id="ARBA00022468"/>
    </source>
</evidence>
<dbReference type="GO" id="GO:0005634">
    <property type="term" value="C:nucleus"/>
    <property type="evidence" value="ECO:0007669"/>
    <property type="project" value="TreeGrafter"/>
</dbReference>
<accession>A0A328DP81</accession>
<comment type="caution">
    <text evidence="7">The sequence shown here is derived from an EMBL/GenBank/DDBJ whole genome shotgun (WGS) entry which is preliminary data.</text>
</comment>
<evidence type="ECO:0000313" key="7">
    <source>
        <dbReference type="EMBL" id="RAL46468.1"/>
    </source>
</evidence>
<evidence type="ECO:0000256" key="2">
    <source>
        <dbReference type="ARBA" id="ARBA00005593"/>
    </source>
</evidence>
<gene>
    <name evidence="7" type="ORF">DM860_004747</name>
</gene>
<dbReference type="GO" id="GO:0006886">
    <property type="term" value="P:intracellular protein transport"/>
    <property type="evidence" value="ECO:0007669"/>
    <property type="project" value="InterPro"/>
</dbReference>
<sequence>MDMQLGLWTLDSGAMDDGTWYPPIEPSNFDLILIGTGLPESIVAAAASAAGKSVLHLDPNPFYGSHHASLPLHDFTSFLCSHSNLPSAPPPPPPAPQHNDESDFHLAPLCARQLYSSVDVSVHSPEPLEHSGKFNIDLAGPRVFLCADAMIDLILETGINQYIEFKSVDGSFICDGNGNLDAVPDSRSAIFKDRTLGFTEKNKLMRFFKLVQGHFGDDDTEGNRISEEDLESPFYKFLSRMDLSSKLKSIILHAIALEAYDQENVESYKVLKTRDGINRLALYHSSVGRFPNAPGAMIYPIYGQGELSQAFCRRAAVKGCIYVLRMPVNFLLRDKESGNYKGVKLASGQELFSDNLVLGPSFAIPLDPVESSAQVLQGISFDLNRKDVVKEKLVKGICIAKCSLKVDVSNCLVFFPPRSLHPEQMSSVRVFQLSSNVAICPSGMFVTYLSVICEDSVQGKKLLEAAINALFSVPISDNSENNHPNAKPAILWNALYTQELTEEESFGSIISVSTPDGNLHYNDILAASRKIFEKLYPGKEFLPKATSPEENVSSTAEGDDDKSIGT</sequence>
<dbReference type="SUPFAM" id="SSF54373">
    <property type="entry name" value="FAD-linked reductases, C-terminal domain"/>
    <property type="match status" value="1"/>
</dbReference>
<dbReference type="GO" id="GO:0005968">
    <property type="term" value="C:Rab-protein geranylgeranyltransferase complex"/>
    <property type="evidence" value="ECO:0007669"/>
    <property type="project" value="UniProtKB-UniRule"/>
</dbReference>
<protein>
    <recommendedName>
        <fullName evidence="5">Rab escort protein 1</fullName>
    </recommendedName>
</protein>
<dbReference type="Gene3D" id="1.10.405.10">
    <property type="entry name" value="Guanine Nucleotide Dissociation Inhibitor, domain 1"/>
    <property type="match status" value="1"/>
</dbReference>
<dbReference type="Gene3D" id="3.30.519.10">
    <property type="entry name" value="Guanine Nucleotide Dissociation Inhibitor, domain 2"/>
    <property type="match status" value="1"/>
</dbReference>
<dbReference type="EMBL" id="NQVE01000122">
    <property type="protein sequence ID" value="RAL46468.1"/>
    <property type="molecule type" value="Genomic_DNA"/>
</dbReference>
<dbReference type="Pfam" id="PF00996">
    <property type="entry name" value="GDI"/>
    <property type="match status" value="2"/>
</dbReference>
<dbReference type="GO" id="GO:0005829">
    <property type="term" value="C:cytosol"/>
    <property type="evidence" value="ECO:0007669"/>
    <property type="project" value="TreeGrafter"/>
</dbReference>
<dbReference type="AlphaFoldDB" id="A0A328DP81"/>
<dbReference type="GO" id="GO:0007264">
    <property type="term" value="P:small GTPase-mediated signal transduction"/>
    <property type="evidence" value="ECO:0007669"/>
    <property type="project" value="UniProtKB-UniRule"/>
</dbReference>
<organism evidence="7 8">
    <name type="scientific">Cuscuta australis</name>
    <dbReference type="NCBI Taxonomy" id="267555"/>
    <lineage>
        <taxon>Eukaryota</taxon>
        <taxon>Viridiplantae</taxon>
        <taxon>Streptophyta</taxon>
        <taxon>Embryophyta</taxon>
        <taxon>Tracheophyta</taxon>
        <taxon>Spermatophyta</taxon>
        <taxon>Magnoliopsida</taxon>
        <taxon>eudicotyledons</taxon>
        <taxon>Gunneridae</taxon>
        <taxon>Pentapetalae</taxon>
        <taxon>asterids</taxon>
        <taxon>lamiids</taxon>
        <taxon>Solanales</taxon>
        <taxon>Convolvulaceae</taxon>
        <taxon>Cuscuteae</taxon>
        <taxon>Cuscuta</taxon>
        <taxon>Cuscuta subgen. Grammica</taxon>
        <taxon>Cuscuta sect. Cleistogrammica</taxon>
    </lineage>
</organism>
<keyword evidence="3 5" id="KW-0343">GTPase activation</keyword>
<dbReference type="PRINTS" id="PR00891">
    <property type="entry name" value="RABGDIREP"/>
</dbReference>
<evidence type="ECO:0000256" key="4">
    <source>
        <dbReference type="ARBA" id="ARBA00022490"/>
    </source>
</evidence>
<dbReference type="GO" id="GO:0005092">
    <property type="term" value="F:GDP-dissociation inhibitor activity"/>
    <property type="evidence" value="ECO:0007669"/>
    <property type="project" value="InterPro"/>
</dbReference>